<dbReference type="InterPro" id="IPR003661">
    <property type="entry name" value="HisK_dim/P_dom"/>
</dbReference>
<dbReference type="Gene3D" id="2.10.70.100">
    <property type="match status" value="1"/>
</dbReference>
<dbReference type="InterPro" id="IPR004358">
    <property type="entry name" value="Sig_transdc_His_kin-like_C"/>
</dbReference>
<comment type="catalytic activity">
    <reaction evidence="1">
        <text>ATP + protein L-histidine = ADP + protein N-phospho-L-histidine.</text>
        <dbReference type="EC" id="2.7.13.3"/>
    </reaction>
</comment>
<dbReference type="NCBIfam" id="TIGR00229">
    <property type="entry name" value="sensory_box"/>
    <property type="match status" value="2"/>
</dbReference>
<dbReference type="EC" id="2.7.13.3" evidence="2"/>
<dbReference type="SUPFAM" id="SSF52172">
    <property type="entry name" value="CheY-like"/>
    <property type="match status" value="1"/>
</dbReference>
<dbReference type="InterPro" id="IPR013655">
    <property type="entry name" value="PAS_fold_3"/>
</dbReference>
<dbReference type="InterPro" id="IPR036890">
    <property type="entry name" value="HATPase_C_sf"/>
</dbReference>
<feature type="domain" description="Histidine kinase" evidence="5">
    <location>
        <begin position="529"/>
        <end position="753"/>
    </location>
</feature>
<name>A0ABR7RNH8_9PROT</name>
<feature type="modified residue" description="4-aspartylphosphate" evidence="4">
    <location>
        <position position="825"/>
    </location>
</feature>
<protein>
    <recommendedName>
        <fullName evidence="2">histidine kinase</fullName>
        <ecNumber evidence="2">2.7.13.3</ecNumber>
    </recommendedName>
</protein>
<dbReference type="PROSITE" id="PS50113">
    <property type="entry name" value="PAC"/>
    <property type="match status" value="2"/>
</dbReference>
<dbReference type="PRINTS" id="PR00344">
    <property type="entry name" value="BCTRLSENSOR"/>
</dbReference>
<dbReference type="InterPro" id="IPR001610">
    <property type="entry name" value="PAC"/>
</dbReference>
<dbReference type="RefSeq" id="WP_187785011.1">
    <property type="nucleotide sequence ID" value="NZ_JACTVA010000022.1"/>
</dbReference>
<reference evidence="8 9" key="1">
    <citation type="journal article" date="2013" name="Int. J. Syst. Evol. Microbiol.">
        <title>Roseomonas aerophila sp. nov., isolated from air.</title>
        <authorList>
            <person name="Kim S.J."/>
            <person name="Weon H.Y."/>
            <person name="Ahn J.H."/>
            <person name="Hong S.B."/>
            <person name="Seok S.J."/>
            <person name="Whang K.S."/>
            <person name="Kwon S.W."/>
        </authorList>
    </citation>
    <scope>NUCLEOTIDE SEQUENCE [LARGE SCALE GENOMIC DNA]</scope>
    <source>
        <strain evidence="8 9">NBRC 108923</strain>
    </source>
</reference>
<feature type="domain" description="PAC" evidence="7">
    <location>
        <begin position="217"/>
        <end position="268"/>
    </location>
</feature>
<dbReference type="InterPro" id="IPR000014">
    <property type="entry name" value="PAS"/>
</dbReference>
<dbReference type="Pfam" id="PF02518">
    <property type="entry name" value="HATPase_c"/>
    <property type="match status" value="1"/>
</dbReference>
<dbReference type="InterPro" id="IPR001789">
    <property type="entry name" value="Sig_transdc_resp-reg_receiver"/>
</dbReference>
<dbReference type="CDD" id="cd00082">
    <property type="entry name" value="HisKA"/>
    <property type="match status" value="1"/>
</dbReference>
<dbReference type="Pfam" id="PF08447">
    <property type="entry name" value="PAS_3"/>
    <property type="match status" value="1"/>
</dbReference>
<dbReference type="EMBL" id="JACTVA010000022">
    <property type="protein sequence ID" value="MBC9207849.1"/>
    <property type="molecule type" value="Genomic_DNA"/>
</dbReference>
<dbReference type="Proteomes" id="UP000626026">
    <property type="component" value="Unassembled WGS sequence"/>
</dbReference>
<dbReference type="Pfam" id="PF00512">
    <property type="entry name" value="HisKA"/>
    <property type="match status" value="1"/>
</dbReference>
<dbReference type="PANTHER" id="PTHR43065">
    <property type="entry name" value="SENSOR HISTIDINE KINASE"/>
    <property type="match status" value="1"/>
</dbReference>
<dbReference type="Pfam" id="PF08448">
    <property type="entry name" value="PAS_4"/>
    <property type="match status" value="1"/>
</dbReference>
<organism evidence="8 9">
    <name type="scientific">Teichococcus aerophilus</name>
    <dbReference type="NCBI Taxonomy" id="1224513"/>
    <lineage>
        <taxon>Bacteria</taxon>
        <taxon>Pseudomonadati</taxon>
        <taxon>Pseudomonadota</taxon>
        <taxon>Alphaproteobacteria</taxon>
        <taxon>Acetobacterales</taxon>
        <taxon>Roseomonadaceae</taxon>
        <taxon>Roseomonas</taxon>
    </lineage>
</organism>
<evidence type="ECO:0000256" key="4">
    <source>
        <dbReference type="PROSITE-ProRule" id="PRU00169"/>
    </source>
</evidence>
<keyword evidence="9" id="KW-1185">Reference proteome</keyword>
<dbReference type="Gene3D" id="1.10.287.130">
    <property type="match status" value="1"/>
</dbReference>
<dbReference type="InterPro" id="IPR011006">
    <property type="entry name" value="CheY-like_superfamily"/>
</dbReference>
<evidence type="ECO:0000259" key="6">
    <source>
        <dbReference type="PROSITE" id="PS50110"/>
    </source>
</evidence>
<proteinExistence type="predicted"/>
<dbReference type="SMART" id="SM00388">
    <property type="entry name" value="HisKA"/>
    <property type="match status" value="1"/>
</dbReference>
<dbReference type="SUPFAM" id="SSF55785">
    <property type="entry name" value="PYP-like sensor domain (PAS domain)"/>
    <property type="match status" value="3"/>
</dbReference>
<dbReference type="InterPro" id="IPR035965">
    <property type="entry name" value="PAS-like_dom_sf"/>
</dbReference>
<dbReference type="SMART" id="SM00091">
    <property type="entry name" value="PAS"/>
    <property type="match status" value="2"/>
</dbReference>
<evidence type="ECO:0000256" key="2">
    <source>
        <dbReference type="ARBA" id="ARBA00012438"/>
    </source>
</evidence>
<dbReference type="PROSITE" id="PS50109">
    <property type="entry name" value="HIS_KIN"/>
    <property type="match status" value="1"/>
</dbReference>
<evidence type="ECO:0000259" key="5">
    <source>
        <dbReference type="PROSITE" id="PS50109"/>
    </source>
</evidence>
<dbReference type="CDD" id="cd18161">
    <property type="entry name" value="REC_hyHK_blue-like"/>
    <property type="match status" value="1"/>
</dbReference>
<dbReference type="SMART" id="SM00387">
    <property type="entry name" value="HATPase_c"/>
    <property type="match status" value="1"/>
</dbReference>
<dbReference type="SUPFAM" id="SSF47384">
    <property type="entry name" value="Homodimeric domain of signal transducing histidine kinase"/>
    <property type="match status" value="1"/>
</dbReference>
<dbReference type="PANTHER" id="PTHR43065:SF42">
    <property type="entry name" value="TWO-COMPONENT SENSOR PPRA"/>
    <property type="match status" value="1"/>
</dbReference>
<sequence length="893" mass="96450">MQLNDPGFGAGDDTIRELHRRAGPAFAALSRSGTAVAVIDARQPGQPIVFANAAFARFAGYGADAVPTGCGRLPEGAGRAASEALLAVRRRDGVTASLRCSIAPIPDDAGQTAFLLLTQAEAASSDAIAAVEDIAAPGSDDGLRLMLSISGAAAGWEWDIGTSLVHGDRRFAHLYGLTPQQAARGVSPKTFYSIIHPKDQARIRLAVGGMLRGAELFSKEYRLLLRDGSLRWVHARGRCQYDGEKPVRFIGALVDITEQKRVQEQLRIAQTAGGIGTFEYVLGYGTVSVSPQFCALLGMRLASDLPVHAINALVLSEYGELIGQHSAEPGQSSHVRLRIRRSDTGEIRWLARQGEYLVEQGTDPRFSGVIYDITDAKAEEEELRRLSAMLESRVEERTRERDRIWQLSRDLYVACDSDGCCVSVNPAWESELGLGAGTMHGRKLADFVLAEDRAVLVAAFGRIVAGESSGTLDLRIPTASGAVRSYSWTCIHEGQSIIASGRDVTQRNELEERLRQSQKMEAVGQLTGGIAHDFNNLLTGISGSLELIQLRSGQRRYEDLDRFINLAQGAAARAAALTHRLLAFSRRQTLAPKVVNPNHLISDMEELVRRTVGPEIQLEASLVDDIWPILCDPNQLENALLNLCINARDAMPDGGRLTISTAKSWMDLQEPGESAGNMVPCTTLSVADTGTGMTPEVAARAFDPFFTTKPIGVGTGLGLSMIYGFAKQSGGRVEIDTQLGVGTTIRIHLPRHLKPVSEPVAEPAAELRHQPFQGTLLIVDDEAMVRSLVTDYLGELGYTMLEAKDGASALAIMRSGLTIDLLITDVGLPDGMNGRQLADAVRAMRPDLPILFITGYAEASVLRGDDLEEGMQIVTKPFLMDILASAVRNLMNG</sequence>
<dbReference type="CDD" id="cd00130">
    <property type="entry name" value="PAS"/>
    <property type="match status" value="2"/>
</dbReference>
<dbReference type="InterPro" id="IPR003594">
    <property type="entry name" value="HATPase_dom"/>
</dbReference>
<dbReference type="Gene3D" id="3.40.50.2300">
    <property type="match status" value="1"/>
</dbReference>
<evidence type="ECO:0000256" key="1">
    <source>
        <dbReference type="ARBA" id="ARBA00000085"/>
    </source>
</evidence>
<dbReference type="PROSITE" id="PS50110">
    <property type="entry name" value="RESPONSE_REGULATORY"/>
    <property type="match status" value="1"/>
</dbReference>
<dbReference type="InterPro" id="IPR036097">
    <property type="entry name" value="HisK_dim/P_sf"/>
</dbReference>
<feature type="domain" description="Response regulatory" evidence="6">
    <location>
        <begin position="775"/>
        <end position="891"/>
    </location>
</feature>
<dbReference type="Gene3D" id="3.30.450.20">
    <property type="entry name" value="PAS domain"/>
    <property type="match status" value="4"/>
</dbReference>
<gene>
    <name evidence="8" type="ORF">IBL26_13470</name>
</gene>
<evidence type="ECO:0000313" key="8">
    <source>
        <dbReference type="EMBL" id="MBC9207849.1"/>
    </source>
</evidence>
<keyword evidence="3 4" id="KW-0597">Phosphoprotein</keyword>
<dbReference type="InterPro" id="IPR005467">
    <property type="entry name" value="His_kinase_dom"/>
</dbReference>
<comment type="caution">
    <text evidence="8">The sequence shown here is derived from an EMBL/GenBank/DDBJ whole genome shotgun (WGS) entry which is preliminary data.</text>
</comment>
<feature type="domain" description="PAC" evidence="7">
    <location>
        <begin position="333"/>
        <end position="385"/>
    </location>
</feature>
<dbReference type="InterPro" id="IPR013656">
    <property type="entry name" value="PAS_4"/>
</dbReference>
<dbReference type="SMART" id="SM00086">
    <property type="entry name" value="PAC"/>
    <property type="match status" value="2"/>
</dbReference>
<evidence type="ECO:0000256" key="3">
    <source>
        <dbReference type="ARBA" id="ARBA00022553"/>
    </source>
</evidence>
<dbReference type="SUPFAM" id="SSF55874">
    <property type="entry name" value="ATPase domain of HSP90 chaperone/DNA topoisomerase II/histidine kinase"/>
    <property type="match status" value="1"/>
</dbReference>
<dbReference type="InterPro" id="IPR000700">
    <property type="entry name" value="PAS-assoc_C"/>
</dbReference>
<dbReference type="Pfam" id="PF00072">
    <property type="entry name" value="Response_reg"/>
    <property type="match status" value="1"/>
</dbReference>
<accession>A0ABR7RNH8</accession>
<dbReference type="Gene3D" id="3.30.565.10">
    <property type="entry name" value="Histidine kinase-like ATPase, C-terminal domain"/>
    <property type="match status" value="1"/>
</dbReference>
<evidence type="ECO:0000313" key="9">
    <source>
        <dbReference type="Proteomes" id="UP000626026"/>
    </source>
</evidence>
<evidence type="ECO:0000259" key="7">
    <source>
        <dbReference type="PROSITE" id="PS50113"/>
    </source>
</evidence>
<dbReference type="SMART" id="SM00448">
    <property type="entry name" value="REC"/>
    <property type="match status" value="1"/>
</dbReference>